<sequence>MSTCITNCGRPVEDALLCSGCWGEVEQALRSVSWLADELEVTITKQARTGRGIGIATRASETPILFNAEARDRKDELRCTLVGWVRVLWEHYGTGRFDAEDTLEGLASWLLRHPSWCRMHPAADELWDELRDSIRRAVAIVDLAPGRIYLAPCTADLEDGEMCREELYGRENRSTARCRACGTEWDVNARRQWMLARVHHEHANSVQLSGLLAALGVEAAPSTIRTYVQQGRLKVRSRDQRGKPQYRVGDLLEILFPTDHDLTKTAA</sequence>
<gene>
    <name evidence="1" type="ORF">GCM10010470_02230</name>
</gene>
<evidence type="ECO:0000313" key="2">
    <source>
        <dbReference type="Proteomes" id="UP001500979"/>
    </source>
</evidence>
<proteinExistence type="predicted"/>
<accession>A0ABN3V1B7</accession>
<comment type="caution">
    <text evidence="1">The sequence shown here is derived from an EMBL/GenBank/DDBJ whole genome shotgun (WGS) entry which is preliminary data.</text>
</comment>
<dbReference type="EMBL" id="BAAAUX010000001">
    <property type="protein sequence ID" value="GAA2773977.1"/>
    <property type="molecule type" value="Genomic_DNA"/>
</dbReference>
<name>A0ABN3V1B7_9PSEU</name>
<dbReference type="Proteomes" id="UP001500979">
    <property type="component" value="Unassembled WGS sequence"/>
</dbReference>
<dbReference type="RefSeq" id="WP_344677404.1">
    <property type="nucleotide sequence ID" value="NZ_BAAAUX010000001.1"/>
</dbReference>
<evidence type="ECO:0000313" key="1">
    <source>
        <dbReference type="EMBL" id="GAA2773977.1"/>
    </source>
</evidence>
<reference evidence="1 2" key="1">
    <citation type="journal article" date="2019" name="Int. J. Syst. Evol. Microbiol.">
        <title>The Global Catalogue of Microorganisms (GCM) 10K type strain sequencing project: providing services to taxonomists for standard genome sequencing and annotation.</title>
        <authorList>
            <consortium name="The Broad Institute Genomics Platform"/>
            <consortium name="The Broad Institute Genome Sequencing Center for Infectious Disease"/>
            <person name="Wu L."/>
            <person name="Ma J."/>
        </authorList>
    </citation>
    <scope>NUCLEOTIDE SEQUENCE [LARGE SCALE GENOMIC DNA]</scope>
    <source>
        <strain evidence="1 2">JCM 9383</strain>
    </source>
</reference>
<organism evidence="1 2">
    <name type="scientific">Saccharopolyspora taberi</name>
    <dbReference type="NCBI Taxonomy" id="60895"/>
    <lineage>
        <taxon>Bacteria</taxon>
        <taxon>Bacillati</taxon>
        <taxon>Actinomycetota</taxon>
        <taxon>Actinomycetes</taxon>
        <taxon>Pseudonocardiales</taxon>
        <taxon>Pseudonocardiaceae</taxon>
        <taxon>Saccharopolyspora</taxon>
    </lineage>
</organism>
<keyword evidence="2" id="KW-1185">Reference proteome</keyword>
<protein>
    <submittedName>
        <fullName evidence="1">Uncharacterized protein</fullName>
    </submittedName>
</protein>